<evidence type="ECO:0000256" key="1">
    <source>
        <dbReference type="SAM" id="MobiDB-lite"/>
    </source>
</evidence>
<sequence length="243" mass="25992">MEAVQIVLRGIYICESAALIYILFRVPPLDCGVGTRGAAYCDPHVWPPYQMGAMSAAGWNGVPSSVWGSRGREQSRRSFGFPSIKGSQLVQNQMCLPESRSTPYRVYDGATFSGSPAGTAGTGLAGSMNGMRCSGSELAGGLTCERPRRIEAPPPEVARADPPDEKRAAAVVPLPAFQQAFGSTEIGRFAEAFSRAEAALEEEGATNDAFAFEAFGEWEPPAETWSPPPPPATPREIKCEDPY</sequence>
<accession>A0A4C1TI97</accession>
<name>A0A4C1TI97_EUMVA</name>
<feature type="region of interest" description="Disordered" evidence="1">
    <location>
        <begin position="218"/>
        <end position="243"/>
    </location>
</feature>
<dbReference type="Proteomes" id="UP000299102">
    <property type="component" value="Unassembled WGS sequence"/>
</dbReference>
<dbReference type="AlphaFoldDB" id="A0A4C1TI97"/>
<evidence type="ECO:0000313" key="2">
    <source>
        <dbReference type="EMBL" id="GBP14222.1"/>
    </source>
</evidence>
<protein>
    <submittedName>
        <fullName evidence="2">Uncharacterized protein</fullName>
    </submittedName>
</protein>
<reference evidence="2 3" key="1">
    <citation type="journal article" date="2019" name="Commun. Biol.">
        <title>The bagworm genome reveals a unique fibroin gene that provides high tensile strength.</title>
        <authorList>
            <person name="Kono N."/>
            <person name="Nakamura H."/>
            <person name="Ohtoshi R."/>
            <person name="Tomita M."/>
            <person name="Numata K."/>
            <person name="Arakawa K."/>
        </authorList>
    </citation>
    <scope>NUCLEOTIDE SEQUENCE [LARGE SCALE GENOMIC DNA]</scope>
</reference>
<comment type="caution">
    <text evidence="2">The sequence shown here is derived from an EMBL/GenBank/DDBJ whole genome shotgun (WGS) entry which is preliminary data.</text>
</comment>
<proteinExistence type="predicted"/>
<organism evidence="2 3">
    <name type="scientific">Eumeta variegata</name>
    <name type="common">Bagworm moth</name>
    <name type="synonym">Eumeta japonica</name>
    <dbReference type="NCBI Taxonomy" id="151549"/>
    <lineage>
        <taxon>Eukaryota</taxon>
        <taxon>Metazoa</taxon>
        <taxon>Ecdysozoa</taxon>
        <taxon>Arthropoda</taxon>
        <taxon>Hexapoda</taxon>
        <taxon>Insecta</taxon>
        <taxon>Pterygota</taxon>
        <taxon>Neoptera</taxon>
        <taxon>Endopterygota</taxon>
        <taxon>Lepidoptera</taxon>
        <taxon>Glossata</taxon>
        <taxon>Ditrysia</taxon>
        <taxon>Tineoidea</taxon>
        <taxon>Psychidae</taxon>
        <taxon>Oiketicinae</taxon>
        <taxon>Eumeta</taxon>
    </lineage>
</organism>
<dbReference type="OrthoDB" id="7467148at2759"/>
<dbReference type="EMBL" id="BGZK01000062">
    <property type="protein sequence ID" value="GBP14222.1"/>
    <property type="molecule type" value="Genomic_DNA"/>
</dbReference>
<evidence type="ECO:0000313" key="3">
    <source>
        <dbReference type="Proteomes" id="UP000299102"/>
    </source>
</evidence>
<keyword evidence="3" id="KW-1185">Reference proteome</keyword>
<gene>
    <name evidence="2" type="ORF">EVAR_7648_1</name>
</gene>